<dbReference type="InterPro" id="IPR011008">
    <property type="entry name" value="Dimeric_a/b-barrel"/>
</dbReference>
<evidence type="ECO:0000259" key="1">
    <source>
        <dbReference type="PROSITE" id="PS51725"/>
    </source>
</evidence>
<sequence length="103" mass="11239">MTTALTVVAIMVAKPGQEQALKDLLTSALPKFQAEPGCQAYTLLTDLEKPARFVTYETWDDEAALQGHMQAPTMTEAAPLMKDILGEPMQQFRLNTLPGSTTV</sequence>
<keyword evidence="2" id="KW-0503">Monooxygenase</keyword>
<dbReference type="InterPro" id="IPR050744">
    <property type="entry name" value="AI-2_Isomerase_LsrG"/>
</dbReference>
<dbReference type="SUPFAM" id="SSF54909">
    <property type="entry name" value="Dimeric alpha+beta barrel"/>
    <property type="match status" value="1"/>
</dbReference>
<dbReference type="InterPro" id="IPR007138">
    <property type="entry name" value="ABM_dom"/>
</dbReference>
<evidence type="ECO:0000313" key="2">
    <source>
        <dbReference type="EMBL" id="MCY0388935.1"/>
    </source>
</evidence>
<comment type="caution">
    <text evidence="2">The sequence shown here is derived from an EMBL/GenBank/DDBJ whole genome shotgun (WGS) entry which is preliminary data.</text>
</comment>
<gene>
    <name evidence="2" type="ORF">OVY01_17310</name>
</gene>
<dbReference type="PANTHER" id="PTHR33336">
    <property type="entry name" value="QUINOL MONOOXYGENASE YGIN-RELATED"/>
    <property type="match status" value="1"/>
</dbReference>
<proteinExistence type="predicted"/>
<dbReference type="Pfam" id="PF03992">
    <property type="entry name" value="ABM"/>
    <property type="match status" value="1"/>
</dbReference>
<keyword evidence="3" id="KW-1185">Reference proteome</keyword>
<protein>
    <submittedName>
        <fullName evidence="2">Quinol monooxygenase</fullName>
    </submittedName>
</protein>
<dbReference type="PANTHER" id="PTHR33336:SF3">
    <property type="entry name" value="ABM DOMAIN-CONTAINING PROTEIN"/>
    <property type="match status" value="1"/>
</dbReference>
<dbReference type="GO" id="GO:0004497">
    <property type="term" value="F:monooxygenase activity"/>
    <property type="evidence" value="ECO:0007669"/>
    <property type="project" value="UniProtKB-KW"/>
</dbReference>
<dbReference type="Gene3D" id="3.30.70.100">
    <property type="match status" value="1"/>
</dbReference>
<keyword evidence="2" id="KW-0560">Oxidoreductase</keyword>
<name>A0ABT3ZRU6_9BURK</name>
<dbReference type="PROSITE" id="PS51725">
    <property type="entry name" value="ABM"/>
    <property type="match status" value="1"/>
</dbReference>
<organism evidence="2 3">
    <name type="scientific">Robbsia betulipollinis</name>
    <dbReference type="NCBI Taxonomy" id="2981849"/>
    <lineage>
        <taxon>Bacteria</taxon>
        <taxon>Pseudomonadati</taxon>
        <taxon>Pseudomonadota</taxon>
        <taxon>Betaproteobacteria</taxon>
        <taxon>Burkholderiales</taxon>
        <taxon>Burkholderiaceae</taxon>
        <taxon>Robbsia</taxon>
    </lineage>
</organism>
<feature type="domain" description="ABM" evidence="1">
    <location>
        <begin position="5"/>
        <end position="95"/>
    </location>
</feature>
<dbReference type="RefSeq" id="WP_267848807.1">
    <property type="nucleotide sequence ID" value="NZ_JAPMXC010000006.1"/>
</dbReference>
<accession>A0ABT3ZRU6</accession>
<evidence type="ECO:0000313" key="3">
    <source>
        <dbReference type="Proteomes" id="UP001082899"/>
    </source>
</evidence>
<dbReference type="Proteomes" id="UP001082899">
    <property type="component" value="Unassembled WGS sequence"/>
</dbReference>
<dbReference type="EMBL" id="JAPMXC010000006">
    <property type="protein sequence ID" value="MCY0388935.1"/>
    <property type="molecule type" value="Genomic_DNA"/>
</dbReference>
<reference evidence="2" key="1">
    <citation type="submission" date="2022-11" db="EMBL/GenBank/DDBJ databases">
        <title>Robbsia betulipollinis sp. nov., isolated from pollen of birch (Betula pendula).</title>
        <authorList>
            <person name="Shi H."/>
            <person name="Ambika Manirajan B."/>
            <person name="Ratering S."/>
            <person name="Geissler-Plaum R."/>
            <person name="Schnell S."/>
        </authorList>
    </citation>
    <scope>NUCLEOTIDE SEQUENCE</scope>
    <source>
        <strain evidence="2">Bb-Pol-6</strain>
    </source>
</reference>